<feature type="binding site" evidence="17">
    <location>
        <position position="87"/>
    </location>
    <ligand>
        <name>Mg(2+)</name>
        <dbReference type="ChEBI" id="CHEBI:18420"/>
        <label>2</label>
    </ligand>
</feature>
<comment type="pathway">
    <text evidence="2 17">Phospholipid metabolism; phosphatidylinositol phosphate biosynthesis.</text>
</comment>
<dbReference type="NCBIfam" id="NF045883">
    <property type="entry name" value="PIPSynth"/>
    <property type="match status" value="1"/>
</dbReference>
<dbReference type="RefSeq" id="WP_083966430.1">
    <property type="nucleotide sequence ID" value="NZ_CP011312.1"/>
</dbReference>
<evidence type="ECO:0000256" key="4">
    <source>
        <dbReference type="ARBA" id="ARBA00010441"/>
    </source>
</evidence>
<dbReference type="Proteomes" id="UP000271380">
    <property type="component" value="Chromosome"/>
</dbReference>
<feature type="active site" description="Proton acceptor" evidence="17">
    <location>
        <position position="91"/>
    </location>
</feature>
<evidence type="ECO:0000256" key="8">
    <source>
        <dbReference type="ARBA" id="ARBA00022692"/>
    </source>
</evidence>
<dbReference type="GO" id="GO:0005886">
    <property type="term" value="C:plasma membrane"/>
    <property type="evidence" value="ECO:0007669"/>
    <property type="project" value="UniProtKB-SubCell"/>
</dbReference>
<proteinExistence type="inferred from homology"/>
<dbReference type="InterPro" id="IPR000462">
    <property type="entry name" value="CDP-OH_P_trans"/>
</dbReference>
<evidence type="ECO:0000256" key="9">
    <source>
        <dbReference type="ARBA" id="ARBA00022723"/>
    </source>
</evidence>
<gene>
    <name evidence="20" type="primary">pgsA1</name>
    <name evidence="21" type="synonym">pgsA1_1</name>
    <name evidence="21" type="ORF">NCTC949_01745</name>
    <name evidence="20" type="ORF">UL82_05895</name>
</gene>
<dbReference type="HAMAP" id="MF_02241">
    <property type="entry name" value="PIP_synthase"/>
    <property type="match status" value="1"/>
</dbReference>
<sequence length="254" mass="26474">MLSVSGRKPAAVIVEPVAKVFTKLGISPNAVTVLGALLTIAIAVILIPAGHLFAAAILSGLFAAFDMVDGTMARLRGGGTKFGATLDATCDRVTDGTLFAAITWWLIYRDHAHPAVVCAAFIVLISSQVISYVKARGEASGISVVGGLIERPERLILGLAGIGLSGLGVPYAIEIALYILAVGSIITIGQRLYIAAHDAHAYEIITAPKGAKTFDDIETISDEASHAAKLTSESPFIKSNAKDNAPKAKDSWHG</sequence>
<feature type="binding site" evidence="17">
    <location>
        <position position="74"/>
    </location>
    <ligand>
        <name>a CDP-1,2-diacyl-sn-glycerol</name>
        <dbReference type="ChEBI" id="CHEBI:58332"/>
    </ligand>
</feature>
<evidence type="ECO:0000256" key="12">
    <source>
        <dbReference type="ARBA" id="ARBA00023136"/>
    </source>
</evidence>
<feature type="binding site" evidence="17">
    <location>
        <position position="69"/>
    </location>
    <ligand>
        <name>Mg(2+)</name>
        <dbReference type="ChEBI" id="CHEBI:18420"/>
        <label>1</label>
    </ligand>
</feature>
<keyword evidence="12 17" id="KW-0472">Membrane</keyword>
<evidence type="ECO:0000256" key="18">
    <source>
        <dbReference type="RuleBase" id="RU003750"/>
    </source>
</evidence>
<dbReference type="Pfam" id="PF01066">
    <property type="entry name" value="CDP-OH_P_transf"/>
    <property type="match status" value="1"/>
</dbReference>
<comment type="pathway">
    <text evidence="3">Lipid metabolism.</text>
</comment>
<comment type="cofactor">
    <cofactor evidence="17">
        <name>Mg(2+)</name>
        <dbReference type="ChEBI" id="CHEBI:18420"/>
    </cofactor>
    <text evidence="17">Contains a di-nuclear catalytic Mg(2+) center.</text>
</comment>
<evidence type="ECO:0000256" key="3">
    <source>
        <dbReference type="ARBA" id="ARBA00005189"/>
    </source>
</evidence>
<feature type="region of interest" description="Disordered" evidence="19">
    <location>
        <begin position="231"/>
        <end position="254"/>
    </location>
</feature>
<feature type="binding site" evidence="17">
    <location>
        <position position="66"/>
    </location>
    <ligand>
        <name>Mg(2+)</name>
        <dbReference type="ChEBI" id="CHEBI:18420"/>
        <label>2</label>
    </ligand>
</feature>
<accession>A0A0F6TD19</accession>
<dbReference type="GO" id="GO:0000287">
    <property type="term" value="F:magnesium ion binding"/>
    <property type="evidence" value="ECO:0007669"/>
    <property type="project" value="UniProtKB-UniRule"/>
</dbReference>
<feature type="transmembrane region" description="Helical" evidence="17">
    <location>
        <begin position="33"/>
        <end position="65"/>
    </location>
</feature>
<dbReference type="EMBL" id="CP011312">
    <property type="protein sequence ID" value="AKE41354.1"/>
    <property type="molecule type" value="Genomic_DNA"/>
</dbReference>
<feature type="binding site" evidence="17">
    <location>
        <position position="91"/>
    </location>
    <ligand>
        <name>Mg(2+)</name>
        <dbReference type="ChEBI" id="CHEBI:18420"/>
        <label>2</label>
    </ligand>
</feature>
<evidence type="ECO:0000256" key="11">
    <source>
        <dbReference type="ARBA" id="ARBA00022989"/>
    </source>
</evidence>
<dbReference type="InterPro" id="IPR043130">
    <property type="entry name" value="CDP-OH_PTrfase_TM_dom"/>
</dbReference>
<evidence type="ECO:0000313" key="22">
    <source>
        <dbReference type="Proteomes" id="UP000033457"/>
    </source>
</evidence>
<comment type="subunit">
    <text evidence="5 17">Homodimer.</text>
</comment>
<dbReference type="InterPro" id="IPR048254">
    <property type="entry name" value="CDP_ALCOHOL_P_TRANSF_CS"/>
</dbReference>
<evidence type="ECO:0000256" key="7">
    <source>
        <dbReference type="ARBA" id="ARBA00022679"/>
    </source>
</evidence>
<protein>
    <recommendedName>
        <fullName evidence="14 17">Phosphatidylinositol phosphate synthase</fullName>
        <shortName evidence="17">PIP synthase</shortName>
        <ecNumber evidence="17">2.7.8.-</ecNumber>
    </recommendedName>
    <alternativeName>
        <fullName evidence="15 17">CDP-diacylglycerol--D-myo-inositol-3-phosphate 3-phosphatidyltransferase</fullName>
    </alternativeName>
</protein>
<dbReference type="InterPro" id="IPR044268">
    <property type="entry name" value="PIP_synthase_PgsA1"/>
</dbReference>
<evidence type="ECO:0000313" key="21">
    <source>
        <dbReference type="EMBL" id="VEH08630.1"/>
    </source>
</evidence>
<dbReference type="EMBL" id="LR134377">
    <property type="protein sequence ID" value="VEH08630.1"/>
    <property type="molecule type" value="Genomic_DNA"/>
</dbReference>
<keyword evidence="11 17" id="KW-1133">Transmembrane helix</keyword>
<dbReference type="GO" id="GO:0016780">
    <property type="term" value="F:phosphotransferase activity, for other substituted phosphate groups"/>
    <property type="evidence" value="ECO:0007669"/>
    <property type="project" value="UniProtKB-UniRule"/>
</dbReference>
<feature type="binding site" evidence="17">
    <location>
        <begin position="29"/>
        <end position="32"/>
    </location>
    <ligand>
        <name>a CDP-1,2-diacyl-sn-glycerol</name>
        <dbReference type="ChEBI" id="CHEBI:58332"/>
    </ligand>
</feature>
<evidence type="ECO:0000256" key="13">
    <source>
        <dbReference type="ARBA" id="ARBA00023935"/>
    </source>
</evidence>
<comment type="subcellular location">
    <subcellularLocation>
        <location evidence="1 17">Cell membrane</location>
        <topology evidence="1 17">Multi-pass membrane protein</topology>
    </subcellularLocation>
</comment>
<evidence type="ECO:0000256" key="14">
    <source>
        <dbReference type="ARBA" id="ARBA00024082"/>
    </source>
</evidence>
<evidence type="ECO:0000256" key="17">
    <source>
        <dbReference type="HAMAP-Rule" id="MF_02241"/>
    </source>
</evidence>
<dbReference type="Gene3D" id="1.20.120.1760">
    <property type="match status" value="1"/>
</dbReference>
<dbReference type="HOGENOM" id="CLU_080384_0_1_11"/>
<evidence type="ECO:0000256" key="6">
    <source>
        <dbReference type="ARBA" id="ARBA00022475"/>
    </source>
</evidence>
<feature type="binding site" evidence="17">
    <location>
        <position position="87"/>
    </location>
    <ligand>
        <name>Mg(2+)</name>
        <dbReference type="ChEBI" id="CHEBI:18420"/>
        <label>1</label>
    </ligand>
</feature>
<dbReference type="STRING" id="35755.UL82_05895"/>
<keyword evidence="10 17" id="KW-0460">Magnesium</keyword>
<evidence type="ECO:0000256" key="2">
    <source>
        <dbReference type="ARBA" id="ARBA00004805"/>
    </source>
</evidence>
<keyword evidence="9 17" id="KW-0479">Metal-binding</keyword>
<reference evidence="21 23" key="2">
    <citation type="submission" date="2018-12" db="EMBL/GenBank/DDBJ databases">
        <authorList>
            <consortium name="Pathogen Informatics"/>
        </authorList>
    </citation>
    <scope>NUCLEOTIDE SEQUENCE [LARGE SCALE GENOMIC DNA]</scope>
    <source>
        <strain evidence="21 23">NCTC949</strain>
    </source>
</reference>
<evidence type="ECO:0000256" key="1">
    <source>
        <dbReference type="ARBA" id="ARBA00004651"/>
    </source>
</evidence>
<evidence type="ECO:0000256" key="5">
    <source>
        <dbReference type="ARBA" id="ARBA00011738"/>
    </source>
</evidence>
<comment type="function">
    <text evidence="17">Catalyzes the conjugation of the 1'-hydroxyl group of D-myo-inositol-3-phosphate (also named L-myo-inositol-1-phosphate) with a lipid tail of cytidine diphosphate diacylglycerol (CDP-DAG), forming phosphatidylinositol phosphate (PIP) and CMP. PIP is a precursor of phosphatidylinositol (PI) which is an essential lipid required for cell wall formation.</text>
</comment>
<feature type="binding site" evidence="17">
    <location>
        <position position="70"/>
    </location>
    <ligand>
        <name>a CDP-1,2-diacyl-sn-glycerol</name>
        <dbReference type="ChEBI" id="CHEBI:58332"/>
    </ligand>
</feature>
<evidence type="ECO:0000313" key="20">
    <source>
        <dbReference type="EMBL" id="AKE41354.1"/>
    </source>
</evidence>
<feature type="transmembrane region" description="Helical" evidence="17">
    <location>
        <begin position="155"/>
        <end position="181"/>
    </location>
</feature>
<dbReference type="EC" id="2.7.8.-" evidence="17"/>
<feature type="binding site" evidence="17">
    <location>
        <position position="80"/>
    </location>
    <ligand>
        <name>a CDP-1,2-diacyl-sn-glycerol</name>
        <dbReference type="ChEBI" id="CHEBI:58332"/>
    </ligand>
</feature>
<dbReference type="Proteomes" id="UP000033457">
    <property type="component" value="Chromosome"/>
</dbReference>
<feature type="compositionally biased region" description="Basic and acidic residues" evidence="19">
    <location>
        <begin position="240"/>
        <end position="254"/>
    </location>
</feature>
<dbReference type="AlphaFoldDB" id="A0A0F6TD19"/>
<keyword evidence="7 17" id="KW-0808">Transferase</keyword>
<keyword evidence="17" id="KW-0444">Lipid biosynthesis</keyword>
<reference evidence="20 22" key="1">
    <citation type="journal article" date="2015" name="Genome Announc.">
        <title>Complete Genome Sequence of Corynebacterium kutscheri DSM 20755, a Corynebacterial Type Strain with Remarkably Low G+C Content of Chromosomal DNA.</title>
        <authorList>
            <person name="Ruckert C."/>
            <person name="Albersmeier A."/>
            <person name="Winkler A."/>
            <person name="Tauch A."/>
        </authorList>
    </citation>
    <scope>NUCLEOTIDE SEQUENCE [LARGE SCALE GENOMIC DNA]</scope>
    <source>
        <strain evidence="20 22">DSM 20755</strain>
    </source>
</reference>
<keyword evidence="17" id="KW-0443">Lipid metabolism</keyword>
<name>A0A0F6TD19_9CORY</name>
<evidence type="ECO:0000256" key="10">
    <source>
        <dbReference type="ARBA" id="ARBA00022842"/>
    </source>
</evidence>
<keyword evidence="8 17" id="KW-0812">Transmembrane</keyword>
<evidence type="ECO:0000256" key="15">
    <source>
        <dbReference type="ARBA" id="ARBA00033137"/>
    </source>
</evidence>
<evidence type="ECO:0000256" key="19">
    <source>
        <dbReference type="SAM" id="MobiDB-lite"/>
    </source>
</evidence>
<comment type="similarity">
    <text evidence="4 17 18">Belongs to the CDP-alcohol phosphatidyltransferase class-I family.</text>
</comment>
<dbReference type="GO" id="GO:0008654">
    <property type="term" value="P:phospholipid biosynthetic process"/>
    <property type="evidence" value="ECO:0007669"/>
    <property type="project" value="UniProtKB-UniRule"/>
</dbReference>
<keyword evidence="6 17" id="KW-1003">Cell membrane</keyword>
<comment type="caution">
    <text evidence="17">Lacks conserved residue(s) required for the propagation of feature annotation.</text>
</comment>
<keyword evidence="22" id="KW-1185">Reference proteome</keyword>
<feature type="transmembrane region" description="Helical" evidence="17">
    <location>
        <begin position="115"/>
        <end position="135"/>
    </location>
</feature>
<keyword evidence="17" id="KW-0594">Phospholipid biosynthesis</keyword>
<evidence type="ECO:0000313" key="23">
    <source>
        <dbReference type="Proteomes" id="UP000271380"/>
    </source>
</evidence>
<comment type="catalytic activity">
    <reaction evidence="13 17">
        <text>1,2-di-(9Z-octadecenoyl)-sn-glycero-3-cytidine-5'-diphosphate + 1D-myo-inositol 3-phosphate = 1,2-di-(9Z-octadecenoyl)-sn-glycero-3-phospho-(1D-myo-inositol-3-phosphate) + CMP + H(+)</text>
        <dbReference type="Rhea" id="RHEA:61216"/>
        <dbReference type="ChEBI" id="CHEBI:15378"/>
        <dbReference type="ChEBI" id="CHEBI:58401"/>
        <dbReference type="ChEBI" id="CHEBI:60377"/>
        <dbReference type="ChEBI" id="CHEBI:85356"/>
        <dbReference type="ChEBI" id="CHEBI:144472"/>
    </reaction>
</comment>
<organism evidence="20 22">
    <name type="scientific">Corynebacterium kutscheri</name>
    <dbReference type="NCBI Taxonomy" id="35755"/>
    <lineage>
        <taxon>Bacteria</taxon>
        <taxon>Bacillati</taxon>
        <taxon>Actinomycetota</taxon>
        <taxon>Actinomycetes</taxon>
        <taxon>Mycobacteriales</taxon>
        <taxon>Corynebacteriaceae</taxon>
        <taxon>Corynebacterium</taxon>
    </lineage>
</organism>
<dbReference type="UniPathway" id="UPA00220"/>
<keyword evidence="17" id="KW-1208">Phospholipid metabolism</keyword>
<dbReference type="KEGG" id="cku:UL82_05895"/>
<evidence type="ECO:0000256" key="16">
    <source>
        <dbReference type="ARBA" id="ARBA00048865"/>
    </source>
</evidence>
<feature type="binding site" evidence="17">
    <location>
        <position position="66"/>
    </location>
    <ligand>
        <name>Mg(2+)</name>
        <dbReference type="ChEBI" id="CHEBI:18420"/>
        <label>1</label>
    </ligand>
</feature>
<comment type="catalytic activity">
    <reaction evidence="16 17">
        <text>a CDP-1,2-diacyl-sn-glycerol + 1D-myo-inositol 3-phosphate = a 1,2-diacyl-sn-glycero-3-phospho-(1D-myo-inositol-3-phosphate) + CMP + H(+)</text>
        <dbReference type="Rhea" id="RHEA:60504"/>
        <dbReference type="ChEBI" id="CHEBI:15378"/>
        <dbReference type="ChEBI" id="CHEBI:58088"/>
        <dbReference type="ChEBI" id="CHEBI:58332"/>
        <dbReference type="ChEBI" id="CHEBI:58401"/>
        <dbReference type="ChEBI" id="CHEBI:60377"/>
    </reaction>
</comment>
<dbReference type="PROSITE" id="PS00379">
    <property type="entry name" value="CDP_ALCOHOL_P_TRANSF"/>
    <property type="match status" value="1"/>
</dbReference>
<dbReference type="OrthoDB" id="116551at2"/>